<evidence type="ECO:0000259" key="3">
    <source>
        <dbReference type="Pfam" id="PF18676"/>
    </source>
</evidence>
<organism evidence="5 6">
    <name type="scientific">Adlercreutzia equolifaciens</name>
    <dbReference type="NCBI Taxonomy" id="446660"/>
    <lineage>
        <taxon>Bacteria</taxon>
        <taxon>Bacillati</taxon>
        <taxon>Actinomycetota</taxon>
        <taxon>Coriobacteriia</taxon>
        <taxon>Eggerthellales</taxon>
        <taxon>Eggerthellaceae</taxon>
        <taxon>Adlercreutzia</taxon>
    </lineage>
</organism>
<evidence type="ECO:0000313" key="6">
    <source>
        <dbReference type="Proteomes" id="UP000472380"/>
    </source>
</evidence>
<evidence type="ECO:0000256" key="2">
    <source>
        <dbReference type="SAM" id="Phobius"/>
    </source>
</evidence>
<feature type="domain" description="DUF7507" evidence="4">
    <location>
        <begin position="16"/>
        <end position="101"/>
    </location>
</feature>
<dbReference type="Pfam" id="PF18676">
    <property type="entry name" value="MBG_2"/>
    <property type="match status" value="1"/>
</dbReference>
<protein>
    <submittedName>
        <fullName evidence="5">DUF11 domain-containing protein</fullName>
    </submittedName>
</protein>
<dbReference type="AlphaFoldDB" id="A0A6L8Q6Y0"/>
<reference evidence="5 6" key="1">
    <citation type="submission" date="2019-07" db="EMBL/GenBank/DDBJ databases">
        <title>Draft genome sequence of Adlercreutzia equolifaciens IPLA 37004, a human intestinal strain that does not produces equol from daidzein.</title>
        <authorList>
            <person name="Vazquez L."/>
            <person name="Florez A.B."/>
            <person name="Mayo B."/>
        </authorList>
    </citation>
    <scope>NUCLEOTIDE SEQUENCE [LARGE SCALE GENOMIC DNA]</scope>
    <source>
        <strain evidence="5 6">IPLA 37004</strain>
    </source>
</reference>
<name>A0A6L8Q6Y0_9ACTN</name>
<feature type="region of interest" description="Disordered" evidence="1">
    <location>
        <begin position="434"/>
        <end position="475"/>
    </location>
</feature>
<evidence type="ECO:0000259" key="4">
    <source>
        <dbReference type="Pfam" id="PF24346"/>
    </source>
</evidence>
<proteinExistence type="predicted"/>
<feature type="domain" description="MBG" evidence="3">
    <location>
        <begin position="338"/>
        <end position="413"/>
    </location>
</feature>
<keyword evidence="2" id="KW-1133">Transmembrane helix</keyword>
<dbReference type="RefSeq" id="WP_161128408.1">
    <property type="nucleotide sequence ID" value="NZ_CBCTOK010000037.1"/>
</dbReference>
<dbReference type="GO" id="GO:0005975">
    <property type="term" value="P:carbohydrate metabolic process"/>
    <property type="evidence" value="ECO:0007669"/>
    <property type="project" value="UniProtKB-ARBA"/>
</dbReference>
<sequence>MIDGTARGYYSSGTFKKGETAEFEITVTNTGNTTQTNVTVAEMPGAEIVAGTSYDIVDGKAVIASMAPGDEVTVKATYTVTQADVDKGGLKNVATVDGAGTDPEPEVEIPTKFSFEVSQPESLVYDGQPHYQEVNVTDKTTGATLTENVHYTLEYSENVTDAGEKTVTITGIGDYTGVIDRTYQIEPRPYTVTTYDALKSYDGTPLTDARVDVDLVAGETVTATATGSITEVGTADNTYSIVWNGTAKEGNYVLASETLGVLEVVNASYAISANGYSGLYDGSAHGIIVNAPSDATVTYTNANAFTEAGTYTVGYTVTRPNYETITGSAQVVITPRPVTIVVDSATKVLGTADPAFTGSVSAATPLVSSDDLGTITFYRTNAAQAVGTYADVLSARYSANPNYRVTVVPGDFSITTPAPLPVVPTAPVTPAAVTPATPAAPATPAPATPAPATETIEDDATPQAATPTANESETIDDEATPMGAFDEPHCWVHWVMLLGILLTAVYGIVVVRRRLHLADDVDDYEKQVLGIEDEQAETVPATGHQAL</sequence>
<gene>
    <name evidence="5" type="ORF">FM068_10710</name>
</gene>
<evidence type="ECO:0000256" key="1">
    <source>
        <dbReference type="SAM" id="MobiDB-lite"/>
    </source>
</evidence>
<dbReference type="Pfam" id="PF24346">
    <property type="entry name" value="DUF7507"/>
    <property type="match status" value="1"/>
</dbReference>
<feature type="transmembrane region" description="Helical" evidence="2">
    <location>
        <begin position="491"/>
        <end position="511"/>
    </location>
</feature>
<dbReference type="InterPro" id="IPR055354">
    <property type="entry name" value="DUF7507"/>
</dbReference>
<dbReference type="Proteomes" id="UP000472380">
    <property type="component" value="Unassembled WGS sequence"/>
</dbReference>
<evidence type="ECO:0000313" key="5">
    <source>
        <dbReference type="EMBL" id="MZG29038.1"/>
    </source>
</evidence>
<dbReference type="InterPro" id="IPR041286">
    <property type="entry name" value="MBG_2"/>
</dbReference>
<keyword evidence="2" id="KW-0812">Transmembrane</keyword>
<accession>A0A6L8Q6Y0</accession>
<dbReference type="InterPro" id="IPR013783">
    <property type="entry name" value="Ig-like_fold"/>
</dbReference>
<comment type="caution">
    <text evidence="5">The sequence shown here is derived from an EMBL/GenBank/DDBJ whole genome shotgun (WGS) entry which is preliminary data.</text>
</comment>
<dbReference type="Gene3D" id="2.60.40.10">
    <property type="entry name" value="Immunoglobulins"/>
    <property type="match status" value="1"/>
</dbReference>
<dbReference type="EMBL" id="VJNE01000033">
    <property type="protein sequence ID" value="MZG29038.1"/>
    <property type="molecule type" value="Genomic_DNA"/>
</dbReference>
<keyword evidence="2" id="KW-0472">Membrane</keyword>